<feature type="domain" description="Orn/DAP/Arg decarboxylase 2 N-terminal" evidence="4">
    <location>
        <begin position="65"/>
        <end position="165"/>
    </location>
</feature>
<dbReference type="OrthoDB" id="1928937at2759"/>
<dbReference type="SUPFAM" id="SSF51419">
    <property type="entry name" value="PLP-binding barrel"/>
    <property type="match status" value="1"/>
</dbReference>
<evidence type="ECO:0000313" key="6">
    <source>
        <dbReference type="RefSeq" id="XP_022734221.1"/>
    </source>
</evidence>
<keyword evidence="5" id="KW-1185">Reference proteome</keyword>
<name>A0A6P5Y2I6_DURZI</name>
<evidence type="ECO:0000259" key="4">
    <source>
        <dbReference type="Pfam" id="PF02784"/>
    </source>
</evidence>
<dbReference type="Proteomes" id="UP000515121">
    <property type="component" value="Unplaced"/>
</dbReference>
<feature type="region of interest" description="Disordered" evidence="3">
    <location>
        <begin position="1"/>
        <end position="20"/>
    </location>
</feature>
<protein>
    <submittedName>
        <fullName evidence="6">Diaminopimelate decarboxylase 2, chloroplastic-like</fullName>
    </submittedName>
</protein>
<sequence length="208" mass="23571">MEENQQMEQKPSIESTTSMSFSSLSSNTDLPEIFVAWNSVRYVGVVYSENLAKPCALRAVDWKILEELILAAQECVFVNIDSEFDLEHIVSTTRILGRKVNILLRINPYVDPQVHPYVATGNKNSKFGTRNEKLQWVLDAVKARPNEPKLVRAHCHLGSTITKVEISRDVAVLMVNYTEKFVLNVLLLETRTLNLAPGMRSCSGFWML</sequence>
<dbReference type="GO" id="GO:0009089">
    <property type="term" value="P:lysine biosynthetic process via diaminopimelate"/>
    <property type="evidence" value="ECO:0007669"/>
    <property type="project" value="TreeGrafter"/>
</dbReference>
<proteinExistence type="predicted"/>
<comment type="cofactor">
    <cofactor evidence="1">
        <name>pyridoxal 5'-phosphate</name>
        <dbReference type="ChEBI" id="CHEBI:597326"/>
    </cofactor>
</comment>
<dbReference type="InterPro" id="IPR029066">
    <property type="entry name" value="PLP-binding_barrel"/>
</dbReference>
<dbReference type="PANTHER" id="PTHR43727:SF2">
    <property type="entry name" value="GROUP IV DECARBOXYLASE"/>
    <property type="match status" value="1"/>
</dbReference>
<dbReference type="InterPro" id="IPR022644">
    <property type="entry name" value="De-COase2_N"/>
</dbReference>
<gene>
    <name evidence="6" type="primary">LOC111287817</name>
</gene>
<dbReference type="GO" id="GO:0009507">
    <property type="term" value="C:chloroplast"/>
    <property type="evidence" value="ECO:0007669"/>
    <property type="project" value="TreeGrafter"/>
</dbReference>
<dbReference type="Gene3D" id="3.20.20.10">
    <property type="entry name" value="Alanine racemase"/>
    <property type="match status" value="1"/>
</dbReference>
<evidence type="ECO:0000256" key="1">
    <source>
        <dbReference type="ARBA" id="ARBA00001933"/>
    </source>
</evidence>
<evidence type="ECO:0000313" key="5">
    <source>
        <dbReference type="Proteomes" id="UP000515121"/>
    </source>
</evidence>
<evidence type="ECO:0000256" key="2">
    <source>
        <dbReference type="ARBA" id="ARBA00022898"/>
    </source>
</evidence>
<dbReference type="GO" id="GO:0008836">
    <property type="term" value="F:diaminopimelate decarboxylase activity"/>
    <property type="evidence" value="ECO:0007669"/>
    <property type="project" value="TreeGrafter"/>
</dbReference>
<dbReference type="GeneID" id="111287817"/>
<dbReference type="RefSeq" id="XP_022734221.1">
    <property type="nucleotide sequence ID" value="XM_022878486.1"/>
</dbReference>
<reference evidence="6" key="1">
    <citation type="submission" date="2025-08" db="UniProtKB">
        <authorList>
            <consortium name="RefSeq"/>
        </authorList>
    </citation>
    <scope>IDENTIFICATION</scope>
    <source>
        <tissue evidence="6">Fruit stalk</tissue>
    </source>
</reference>
<organism evidence="5 6">
    <name type="scientific">Durio zibethinus</name>
    <name type="common">Durian</name>
    <dbReference type="NCBI Taxonomy" id="66656"/>
    <lineage>
        <taxon>Eukaryota</taxon>
        <taxon>Viridiplantae</taxon>
        <taxon>Streptophyta</taxon>
        <taxon>Embryophyta</taxon>
        <taxon>Tracheophyta</taxon>
        <taxon>Spermatophyta</taxon>
        <taxon>Magnoliopsida</taxon>
        <taxon>eudicotyledons</taxon>
        <taxon>Gunneridae</taxon>
        <taxon>Pentapetalae</taxon>
        <taxon>rosids</taxon>
        <taxon>malvids</taxon>
        <taxon>Malvales</taxon>
        <taxon>Malvaceae</taxon>
        <taxon>Helicteroideae</taxon>
        <taxon>Durio</taxon>
    </lineage>
</organism>
<evidence type="ECO:0000256" key="3">
    <source>
        <dbReference type="SAM" id="MobiDB-lite"/>
    </source>
</evidence>
<dbReference type="PANTHER" id="PTHR43727">
    <property type="entry name" value="DIAMINOPIMELATE DECARBOXYLASE"/>
    <property type="match status" value="1"/>
</dbReference>
<keyword evidence="2" id="KW-0663">Pyridoxal phosphate</keyword>
<accession>A0A6P5Y2I6</accession>
<dbReference type="Pfam" id="PF02784">
    <property type="entry name" value="Orn_Arg_deC_N"/>
    <property type="match status" value="1"/>
</dbReference>
<dbReference type="KEGG" id="dzi:111287817"/>
<dbReference type="AlphaFoldDB" id="A0A6P5Y2I6"/>